<dbReference type="SMART" id="SM00406">
    <property type="entry name" value="IGv"/>
    <property type="match status" value="1"/>
</dbReference>
<keyword evidence="7" id="KW-1015">Disulfide bond</keyword>
<dbReference type="GO" id="GO:0050863">
    <property type="term" value="P:regulation of T cell activation"/>
    <property type="evidence" value="ECO:0007669"/>
    <property type="project" value="UniProtKB-ARBA"/>
</dbReference>
<evidence type="ECO:0000256" key="12">
    <source>
        <dbReference type="SAM" id="SignalP"/>
    </source>
</evidence>
<feature type="domain" description="B30.2/SPRY" evidence="13">
    <location>
        <begin position="291"/>
        <end position="486"/>
    </location>
</feature>
<keyword evidence="16" id="KW-1185">Reference proteome</keyword>
<keyword evidence="3 11" id="KW-0812">Transmembrane</keyword>
<dbReference type="InterPro" id="IPR050504">
    <property type="entry name" value="IgSF_BTN/MOG"/>
</dbReference>
<dbReference type="InterPro" id="IPR001870">
    <property type="entry name" value="B30.2/SPRY"/>
</dbReference>
<comment type="similarity">
    <text evidence="10">Belongs to the SKINT family.</text>
</comment>
<comment type="subcellular location">
    <subcellularLocation>
        <location evidence="1">Membrane</location>
        <topology evidence="1">Single-pass type I membrane protein</topology>
    </subcellularLocation>
</comment>
<dbReference type="Proteomes" id="UP000694620">
    <property type="component" value="Unassembled WGS sequence"/>
</dbReference>
<dbReference type="PROSITE" id="PS50188">
    <property type="entry name" value="B302_SPRY"/>
    <property type="match status" value="1"/>
</dbReference>
<evidence type="ECO:0000256" key="8">
    <source>
        <dbReference type="ARBA" id="ARBA00023180"/>
    </source>
</evidence>
<dbReference type="InterPro" id="IPR013783">
    <property type="entry name" value="Ig-like_fold"/>
</dbReference>
<evidence type="ECO:0000313" key="16">
    <source>
        <dbReference type="Proteomes" id="UP000694620"/>
    </source>
</evidence>
<gene>
    <name evidence="15" type="primary">LOC114644553</name>
</gene>
<dbReference type="GO" id="GO:0050852">
    <property type="term" value="P:T cell receptor signaling pathway"/>
    <property type="evidence" value="ECO:0007669"/>
    <property type="project" value="TreeGrafter"/>
</dbReference>
<evidence type="ECO:0000259" key="14">
    <source>
        <dbReference type="PROSITE" id="PS50835"/>
    </source>
</evidence>
<dbReference type="SMART" id="SM00589">
    <property type="entry name" value="PRY"/>
    <property type="match status" value="1"/>
</dbReference>
<dbReference type="GO" id="GO:0001817">
    <property type="term" value="P:regulation of cytokine production"/>
    <property type="evidence" value="ECO:0007669"/>
    <property type="project" value="TreeGrafter"/>
</dbReference>
<evidence type="ECO:0000256" key="10">
    <source>
        <dbReference type="ARBA" id="ARBA00038221"/>
    </source>
</evidence>
<dbReference type="InterPro" id="IPR006574">
    <property type="entry name" value="PRY"/>
</dbReference>
<evidence type="ECO:0000256" key="1">
    <source>
        <dbReference type="ARBA" id="ARBA00004479"/>
    </source>
</evidence>
<dbReference type="InterPro" id="IPR003879">
    <property type="entry name" value="Butyrophylin_SPRY"/>
</dbReference>
<dbReference type="Pfam" id="PF13765">
    <property type="entry name" value="PRY"/>
    <property type="match status" value="1"/>
</dbReference>
<dbReference type="Pfam" id="PF22705">
    <property type="entry name" value="C2-set_3"/>
    <property type="match status" value="1"/>
</dbReference>
<dbReference type="InterPro" id="IPR003599">
    <property type="entry name" value="Ig_sub"/>
</dbReference>
<dbReference type="Gene3D" id="2.60.40.10">
    <property type="entry name" value="Immunoglobulins"/>
    <property type="match status" value="2"/>
</dbReference>
<dbReference type="PANTHER" id="PTHR24100:SF130">
    <property type="entry name" value="BUTYROPHILIN-LIKE PROTEIN 9"/>
    <property type="match status" value="1"/>
</dbReference>
<organism evidence="15 16">
    <name type="scientific">Erpetoichthys calabaricus</name>
    <name type="common">Rope fish</name>
    <name type="synonym">Calamoichthys calabaricus</name>
    <dbReference type="NCBI Taxonomy" id="27687"/>
    <lineage>
        <taxon>Eukaryota</taxon>
        <taxon>Metazoa</taxon>
        <taxon>Chordata</taxon>
        <taxon>Craniata</taxon>
        <taxon>Vertebrata</taxon>
        <taxon>Euteleostomi</taxon>
        <taxon>Actinopterygii</taxon>
        <taxon>Polypteriformes</taxon>
        <taxon>Polypteridae</taxon>
        <taxon>Erpetoichthys</taxon>
    </lineage>
</organism>
<dbReference type="InterPro" id="IPR003877">
    <property type="entry name" value="SPRY_dom"/>
</dbReference>
<dbReference type="SUPFAM" id="SSF48726">
    <property type="entry name" value="Immunoglobulin"/>
    <property type="match status" value="2"/>
</dbReference>
<evidence type="ECO:0000256" key="5">
    <source>
        <dbReference type="ARBA" id="ARBA00022989"/>
    </source>
</evidence>
<keyword evidence="5 11" id="KW-1133">Transmembrane helix</keyword>
<dbReference type="Gene3D" id="2.60.120.920">
    <property type="match status" value="1"/>
</dbReference>
<dbReference type="PANTHER" id="PTHR24100">
    <property type="entry name" value="BUTYROPHILIN"/>
    <property type="match status" value="1"/>
</dbReference>
<keyword evidence="4 12" id="KW-0732">Signal</keyword>
<dbReference type="AlphaFoldDB" id="A0A8C4TH95"/>
<keyword evidence="9" id="KW-0393">Immunoglobulin domain</keyword>
<dbReference type="GO" id="GO:0005102">
    <property type="term" value="F:signaling receptor binding"/>
    <property type="evidence" value="ECO:0007669"/>
    <property type="project" value="TreeGrafter"/>
</dbReference>
<feature type="signal peptide" evidence="12">
    <location>
        <begin position="1"/>
        <end position="21"/>
    </location>
</feature>
<dbReference type="Pfam" id="PF07686">
    <property type="entry name" value="V-set"/>
    <property type="match status" value="1"/>
</dbReference>
<dbReference type="GO" id="GO:0009897">
    <property type="term" value="C:external side of plasma membrane"/>
    <property type="evidence" value="ECO:0007669"/>
    <property type="project" value="TreeGrafter"/>
</dbReference>
<dbReference type="SMART" id="SM00409">
    <property type="entry name" value="IG"/>
    <property type="match status" value="2"/>
</dbReference>
<reference evidence="15" key="2">
    <citation type="submission" date="2025-09" db="UniProtKB">
        <authorList>
            <consortium name="Ensembl"/>
        </authorList>
    </citation>
    <scope>IDENTIFICATION</scope>
</reference>
<feature type="domain" description="Ig-like" evidence="14">
    <location>
        <begin position="143"/>
        <end position="232"/>
    </location>
</feature>
<reference evidence="15" key="1">
    <citation type="submission" date="2025-08" db="UniProtKB">
        <authorList>
            <consortium name="Ensembl"/>
        </authorList>
    </citation>
    <scope>IDENTIFICATION</scope>
</reference>
<dbReference type="InterPro" id="IPR036179">
    <property type="entry name" value="Ig-like_dom_sf"/>
</dbReference>
<dbReference type="InterPro" id="IPR053896">
    <property type="entry name" value="BTN3A2-like_Ig-C"/>
</dbReference>
<dbReference type="InterPro" id="IPR013106">
    <property type="entry name" value="Ig_V-set"/>
</dbReference>
<dbReference type="FunFam" id="2.60.40.10:FF:000142">
    <property type="entry name" value="V-set domain-containing T-cell activation inhibitor 1"/>
    <property type="match status" value="1"/>
</dbReference>
<comment type="similarity">
    <text evidence="2">Belongs to the immunoglobulin superfamily. BTN/MOG family.</text>
</comment>
<evidence type="ECO:0000256" key="6">
    <source>
        <dbReference type="ARBA" id="ARBA00023136"/>
    </source>
</evidence>
<dbReference type="PROSITE" id="PS50835">
    <property type="entry name" value="IG_LIKE"/>
    <property type="match status" value="2"/>
</dbReference>
<dbReference type="SMART" id="SM00449">
    <property type="entry name" value="SPRY"/>
    <property type="match status" value="1"/>
</dbReference>
<dbReference type="GeneTree" id="ENSGT01120000271914"/>
<evidence type="ECO:0000256" key="3">
    <source>
        <dbReference type="ARBA" id="ARBA00022692"/>
    </source>
</evidence>
<evidence type="ECO:0000256" key="9">
    <source>
        <dbReference type="ARBA" id="ARBA00023319"/>
    </source>
</evidence>
<protein>
    <submittedName>
        <fullName evidence="15">Butyrophilin subfamily 1 member A1-like</fullName>
    </submittedName>
</protein>
<dbReference type="CDD" id="cd13733">
    <property type="entry name" value="SPRY_PRY_C-I_1"/>
    <property type="match status" value="1"/>
</dbReference>
<evidence type="ECO:0000256" key="2">
    <source>
        <dbReference type="ARBA" id="ARBA00007591"/>
    </source>
</evidence>
<dbReference type="GO" id="GO:0042110">
    <property type="term" value="P:T cell activation"/>
    <property type="evidence" value="ECO:0007669"/>
    <property type="project" value="UniProtKB-ARBA"/>
</dbReference>
<dbReference type="FunFam" id="2.60.120.920:FF:000004">
    <property type="entry name" value="Butyrophilin subfamily 1 member A1"/>
    <property type="match status" value="1"/>
</dbReference>
<feature type="transmembrane region" description="Helical" evidence="11">
    <location>
        <begin position="242"/>
        <end position="263"/>
    </location>
</feature>
<keyword evidence="8" id="KW-0325">Glycoprotein</keyword>
<name>A0A8C4TH95_ERPCA</name>
<evidence type="ECO:0000256" key="11">
    <source>
        <dbReference type="SAM" id="Phobius"/>
    </source>
</evidence>
<dbReference type="SUPFAM" id="SSF49899">
    <property type="entry name" value="Concanavalin A-like lectins/glucanases"/>
    <property type="match status" value="1"/>
</dbReference>
<dbReference type="InterPro" id="IPR043136">
    <property type="entry name" value="B30.2/SPRY_sf"/>
</dbReference>
<dbReference type="Pfam" id="PF00622">
    <property type="entry name" value="SPRY"/>
    <property type="match status" value="1"/>
</dbReference>
<dbReference type="PRINTS" id="PR01407">
    <property type="entry name" value="BUTYPHLNCDUF"/>
</dbReference>
<evidence type="ECO:0000259" key="13">
    <source>
        <dbReference type="PROSITE" id="PS50188"/>
    </source>
</evidence>
<dbReference type="InterPro" id="IPR013320">
    <property type="entry name" value="ConA-like_dom_sf"/>
</dbReference>
<feature type="domain" description="Ig-like" evidence="14">
    <location>
        <begin position="39"/>
        <end position="134"/>
    </location>
</feature>
<evidence type="ECO:0000313" key="15">
    <source>
        <dbReference type="Ensembl" id="ENSECRP00000031226.1"/>
    </source>
</evidence>
<proteinExistence type="inferred from homology"/>
<feature type="chain" id="PRO_5034298431" evidence="12">
    <location>
        <begin position="22"/>
        <end position="486"/>
    </location>
</feature>
<sequence>MKSHSKWNGCLILFFIMGVSSNKDSLFSNSNDILVAAPSEMVTLPCLILSKTSARDMEVRWYIKEFDNLVHLYHNQQDDVENQRPDYKGRTSLSKIGLEHGDLSLMLRGLRPADSGNYSCFASSESWYDEVKVALIVGATGTPPRTSLDSANGGAAVLTCTSERWYPKPEVEWRDQHGHDVGTKAAVEMLQDSQGFLSIRSSIVIQEEPNTFSCLVRNHFPKTDTQSLLHVSQEVFPHVSGVMVAFLIMLFLIVAVTIVLILIRKRMEGLKKKYEQKGDLLPYLYLYKEIERICSLPNSEWQAMIDCGVEVILDPTVQFGLILSEDGKRARRADVEIPNPSNNPQKFDGWPCVLATEGYTWGKFYWEVEVEGNTYWRLGITKESAERQGGVTMQPQTGYWVLRYFGEEFSILTDPKTPLFLRSKPSKVGLFLNYEDGHLSFYNVDTRSHIYSFTCMEFNVPERLYPLFLTLDTEHDITVSPIRHHA</sequence>
<dbReference type="FunFam" id="2.60.40.10:FF:000088">
    <property type="entry name" value="Butyrophilin subfamily 1 member A1"/>
    <property type="match status" value="1"/>
</dbReference>
<accession>A0A8C4TH95</accession>
<keyword evidence="6 11" id="KW-0472">Membrane</keyword>
<evidence type="ECO:0000256" key="4">
    <source>
        <dbReference type="ARBA" id="ARBA00022729"/>
    </source>
</evidence>
<dbReference type="InterPro" id="IPR007110">
    <property type="entry name" value="Ig-like_dom"/>
</dbReference>
<dbReference type="GO" id="GO:1903037">
    <property type="term" value="P:regulation of leukocyte cell-cell adhesion"/>
    <property type="evidence" value="ECO:0007669"/>
    <property type="project" value="UniProtKB-ARBA"/>
</dbReference>
<evidence type="ECO:0000256" key="7">
    <source>
        <dbReference type="ARBA" id="ARBA00023157"/>
    </source>
</evidence>
<dbReference type="Ensembl" id="ENSECRT00000031885.1">
    <property type="protein sequence ID" value="ENSECRP00000031226.1"/>
    <property type="gene ID" value="ENSECRG00000021165.1"/>
</dbReference>